<accession>A0A1T2YJW1</accession>
<name>A0A1T2YJW1_PSEFL</name>
<evidence type="ECO:0000259" key="3">
    <source>
        <dbReference type="PROSITE" id="PS51186"/>
    </source>
</evidence>
<dbReference type="Proteomes" id="UP000190965">
    <property type="component" value="Unassembled WGS sequence"/>
</dbReference>
<keyword evidence="2" id="KW-0012">Acyltransferase</keyword>
<dbReference type="CDD" id="cd04301">
    <property type="entry name" value="NAT_SF"/>
    <property type="match status" value="1"/>
</dbReference>
<evidence type="ECO:0000313" key="4">
    <source>
        <dbReference type="EMBL" id="OPA92435.1"/>
    </source>
</evidence>
<comment type="caution">
    <text evidence="4">The sequence shown here is derived from an EMBL/GenBank/DDBJ whole genome shotgun (WGS) entry which is preliminary data.</text>
</comment>
<dbReference type="RefSeq" id="WP_078741035.1">
    <property type="nucleotide sequence ID" value="NZ_MSDF01000021.1"/>
</dbReference>
<dbReference type="OrthoDB" id="9789605at2"/>
<dbReference type="Pfam" id="PF13673">
    <property type="entry name" value="Acetyltransf_10"/>
    <property type="match status" value="1"/>
</dbReference>
<feature type="domain" description="N-acetyltransferase" evidence="3">
    <location>
        <begin position="5"/>
        <end position="147"/>
    </location>
</feature>
<organism evidence="4 5">
    <name type="scientific">Pseudomonas fluorescens</name>
    <dbReference type="NCBI Taxonomy" id="294"/>
    <lineage>
        <taxon>Bacteria</taxon>
        <taxon>Pseudomonadati</taxon>
        <taxon>Pseudomonadota</taxon>
        <taxon>Gammaproteobacteria</taxon>
        <taxon>Pseudomonadales</taxon>
        <taxon>Pseudomonadaceae</taxon>
        <taxon>Pseudomonas</taxon>
    </lineage>
</organism>
<protein>
    <submittedName>
        <fullName evidence="4">GNAT family N-acetyltransferase</fullName>
    </submittedName>
</protein>
<evidence type="ECO:0000256" key="2">
    <source>
        <dbReference type="ARBA" id="ARBA00023315"/>
    </source>
</evidence>
<dbReference type="Gene3D" id="3.40.630.30">
    <property type="match status" value="1"/>
</dbReference>
<dbReference type="PROSITE" id="PS51186">
    <property type="entry name" value="GNAT"/>
    <property type="match status" value="1"/>
</dbReference>
<dbReference type="InterPro" id="IPR016181">
    <property type="entry name" value="Acyl_CoA_acyltransferase"/>
</dbReference>
<evidence type="ECO:0000313" key="5">
    <source>
        <dbReference type="Proteomes" id="UP000190965"/>
    </source>
</evidence>
<dbReference type="PANTHER" id="PTHR43800:SF1">
    <property type="entry name" value="PEPTIDYL-LYSINE N-ACETYLTRANSFERASE YJAB"/>
    <property type="match status" value="1"/>
</dbReference>
<dbReference type="SUPFAM" id="SSF55729">
    <property type="entry name" value="Acyl-CoA N-acyltransferases (Nat)"/>
    <property type="match status" value="1"/>
</dbReference>
<keyword evidence="1 4" id="KW-0808">Transferase</keyword>
<proteinExistence type="predicted"/>
<dbReference type="PANTHER" id="PTHR43800">
    <property type="entry name" value="PEPTIDYL-LYSINE N-ACETYLTRANSFERASE YJAB"/>
    <property type="match status" value="1"/>
</dbReference>
<gene>
    <name evidence="4" type="ORF">BFW87_17650</name>
</gene>
<dbReference type="InterPro" id="IPR000182">
    <property type="entry name" value="GNAT_dom"/>
</dbReference>
<dbReference type="GO" id="GO:0016747">
    <property type="term" value="F:acyltransferase activity, transferring groups other than amino-acyl groups"/>
    <property type="evidence" value="ECO:0007669"/>
    <property type="project" value="InterPro"/>
</dbReference>
<sequence>MRQHSVIHTPTSSDYAQLTQIWEDSVRATHDFLPESYIVLLKNLVLTRYLDAVMLICTRDARQRITGFAGVAGGKVEMLFIDPQYRGQGLGRQLLRYAIEHLNADELDVNEQNPQALGFYFKQGFEVIGRTEHDGLGQPYPLLHMRLRSSVGAGLPAMASPRAQLYDRGA</sequence>
<evidence type="ECO:0000256" key="1">
    <source>
        <dbReference type="ARBA" id="ARBA00022679"/>
    </source>
</evidence>
<reference evidence="4 5" key="1">
    <citation type="submission" date="2016-12" db="EMBL/GenBank/DDBJ databases">
        <title>Draft genome sequences of seven strains of Pseudomonas fluorescens that produce 4-formylaminooxyvinylglycine.</title>
        <authorList>
            <person name="Okrent R.A."/>
            <person name="Manning V.A."/>
            <person name="Trippe K.M."/>
        </authorList>
    </citation>
    <scope>NUCLEOTIDE SEQUENCE [LARGE SCALE GENOMIC DNA]</scope>
    <source>
        <strain evidence="4 5">P5A</strain>
    </source>
</reference>
<dbReference type="AlphaFoldDB" id="A0A1T2YJW1"/>
<dbReference type="EMBL" id="MSDF01000021">
    <property type="protein sequence ID" value="OPA92435.1"/>
    <property type="molecule type" value="Genomic_DNA"/>
</dbReference>